<name>A0ABP7F6C1_9MICO</name>
<sequence>MSALTVRAEPGSISPGRIPETLATLPESLRLTDDHADIIAVLGDAGWSHRALSGIRSGARGVMVVNPCIEEVRELRTEANAASVPVVLDTSWVHNPAVAAVSEQLRRIANTGALVESTVTLDAEMTDETAILAQLVLIRATVGAVRRVDFWESDEHGYRAFGHLESATDIAVSAIRTNAYPPSARLRVVGRDELAELSVPAPSTATSALAVSANTEEQAVHPTPFESAHRSAWRRLHSVTTTGVPVADLSSFAEDAVTARRILSRSGSSETS</sequence>
<evidence type="ECO:0000313" key="2">
    <source>
        <dbReference type="Proteomes" id="UP001501004"/>
    </source>
</evidence>
<accession>A0ABP7F6C1</accession>
<dbReference type="Proteomes" id="UP001501004">
    <property type="component" value="Unassembled WGS sequence"/>
</dbReference>
<evidence type="ECO:0000313" key="1">
    <source>
        <dbReference type="EMBL" id="GAA3732294.1"/>
    </source>
</evidence>
<protein>
    <submittedName>
        <fullName evidence="1">Uncharacterized protein</fullName>
    </submittedName>
</protein>
<gene>
    <name evidence="1" type="ORF">GCM10022239_05920</name>
</gene>
<organism evidence="1 2">
    <name type="scientific">Leifsonella bigeumensis</name>
    <dbReference type="NCBI Taxonomy" id="433643"/>
    <lineage>
        <taxon>Bacteria</taxon>
        <taxon>Bacillati</taxon>
        <taxon>Actinomycetota</taxon>
        <taxon>Actinomycetes</taxon>
        <taxon>Micrococcales</taxon>
        <taxon>Microbacteriaceae</taxon>
        <taxon>Leifsonella</taxon>
    </lineage>
</organism>
<dbReference type="EMBL" id="BAABAE010000002">
    <property type="protein sequence ID" value="GAA3732294.1"/>
    <property type="molecule type" value="Genomic_DNA"/>
</dbReference>
<comment type="caution">
    <text evidence="1">The sequence shown here is derived from an EMBL/GenBank/DDBJ whole genome shotgun (WGS) entry which is preliminary data.</text>
</comment>
<dbReference type="RefSeq" id="WP_344753557.1">
    <property type="nucleotide sequence ID" value="NZ_BAABAE010000002.1"/>
</dbReference>
<proteinExistence type="predicted"/>
<keyword evidence="2" id="KW-1185">Reference proteome</keyword>
<reference evidence="2" key="1">
    <citation type="journal article" date="2019" name="Int. J. Syst. Evol. Microbiol.">
        <title>The Global Catalogue of Microorganisms (GCM) 10K type strain sequencing project: providing services to taxonomists for standard genome sequencing and annotation.</title>
        <authorList>
            <consortium name="The Broad Institute Genomics Platform"/>
            <consortium name="The Broad Institute Genome Sequencing Center for Infectious Disease"/>
            <person name="Wu L."/>
            <person name="Ma J."/>
        </authorList>
    </citation>
    <scope>NUCLEOTIDE SEQUENCE [LARGE SCALE GENOMIC DNA]</scope>
    <source>
        <strain evidence="2">JCM 16949</strain>
    </source>
</reference>